<evidence type="ECO:0000259" key="4">
    <source>
        <dbReference type="Pfam" id="PF01975"/>
    </source>
</evidence>
<dbReference type="Gene3D" id="3.40.1210.10">
    <property type="entry name" value="Survival protein SurE-like phosphatase/nucleotidase"/>
    <property type="match status" value="1"/>
</dbReference>
<organism evidence="5 6">
    <name type="scientific">Ceratopteris richardii</name>
    <name type="common">Triangle waterfern</name>
    <dbReference type="NCBI Taxonomy" id="49495"/>
    <lineage>
        <taxon>Eukaryota</taxon>
        <taxon>Viridiplantae</taxon>
        <taxon>Streptophyta</taxon>
        <taxon>Embryophyta</taxon>
        <taxon>Tracheophyta</taxon>
        <taxon>Polypodiopsida</taxon>
        <taxon>Polypodiidae</taxon>
        <taxon>Polypodiales</taxon>
        <taxon>Pteridineae</taxon>
        <taxon>Pteridaceae</taxon>
        <taxon>Parkerioideae</taxon>
        <taxon>Ceratopteris</taxon>
    </lineage>
</organism>
<sequence length="383" mass="40717">MASLIEDAFVPSASALSDLKEVLRACVSKEGRDSNDNGDCVETQSHSSADTDSLPYVLVSNEDGVNSPGLITLVRSLITDGFCKVYVCAPQSVNIQIGVSDTKKRTLEACRVDFDGAIAFEVTGTPVDCVSLGLSGVLFPKMPSLVICGVSRGLNCGFHIFSSAAVAGARQAFVCGVPSLALSLDWKEVDIHEDELDLAARFSLPLIRAALVASQNGHLFGEFFLNINMPTPFSQYKGFRVTRQGTSRPLFKWQVLPSPKNPFGIGSCKQTAIGLRVAQLGLAASAVGAARRANSSLKTIEVESVAGSANGCDMSIHKKKHHFQVEFVEMVGDGDGTSDIEALQDGFVSITPLGLRGDCNADVLKIVAEWIGSVIQADPHQLL</sequence>
<proteinExistence type="inferred from homology"/>
<evidence type="ECO:0000313" key="6">
    <source>
        <dbReference type="Proteomes" id="UP000825935"/>
    </source>
</evidence>
<dbReference type="InterPro" id="IPR030048">
    <property type="entry name" value="SurE"/>
</dbReference>
<reference evidence="5" key="1">
    <citation type="submission" date="2021-08" db="EMBL/GenBank/DDBJ databases">
        <title>WGS assembly of Ceratopteris richardii.</title>
        <authorList>
            <person name="Marchant D.B."/>
            <person name="Chen G."/>
            <person name="Jenkins J."/>
            <person name="Shu S."/>
            <person name="Leebens-Mack J."/>
            <person name="Grimwood J."/>
            <person name="Schmutz J."/>
            <person name="Soltis P."/>
            <person name="Soltis D."/>
            <person name="Chen Z.-H."/>
        </authorList>
    </citation>
    <scope>NUCLEOTIDE SEQUENCE</scope>
    <source>
        <strain evidence="5">Whitten #5841</strain>
        <tissue evidence="5">Leaf</tissue>
    </source>
</reference>
<accession>A0A8T2QM61</accession>
<protein>
    <recommendedName>
        <fullName evidence="4">Survival protein SurE-like phosphatase/nucleotidase domain-containing protein</fullName>
    </recommendedName>
</protein>
<dbReference type="SUPFAM" id="SSF64167">
    <property type="entry name" value="SurE-like"/>
    <property type="match status" value="1"/>
</dbReference>
<dbReference type="AlphaFoldDB" id="A0A8T2QM61"/>
<dbReference type="InterPro" id="IPR036523">
    <property type="entry name" value="SurE-like_sf"/>
</dbReference>
<keyword evidence="6" id="KW-1185">Reference proteome</keyword>
<evidence type="ECO:0000256" key="2">
    <source>
        <dbReference type="ARBA" id="ARBA00022723"/>
    </source>
</evidence>
<dbReference type="PANTHER" id="PTHR30457">
    <property type="entry name" value="5'-NUCLEOTIDASE SURE"/>
    <property type="match status" value="1"/>
</dbReference>
<evidence type="ECO:0000256" key="1">
    <source>
        <dbReference type="ARBA" id="ARBA00011062"/>
    </source>
</evidence>
<keyword evidence="2" id="KW-0479">Metal-binding</keyword>
<dbReference type="GO" id="GO:0008252">
    <property type="term" value="F:nucleotidase activity"/>
    <property type="evidence" value="ECO:0007669"/>
    <property type="project" value="InterPro"/>
</dbReference>
<evidence type="ECO:0000256" key="3">
    <source>
        <dbReference type="ARBA" id="ARBA00022801"/>
    </source>
</evidence>
<dbReference type="OrthoDB" id="202825at2759"/>
<comment type="caution">
    <text evidence="5">The sequence shown here is derived from an EMBL/GenBank/DDBJ whole genome shotgun (WGS) entry which is preliminary data.</text>
</comment>
<comment type="similarity">
    <text evidence="1">Belongs to the SurE nucleotidase family.</text>
</comment>
<dbReference type="Pfam" id="PF01975">
    <property type="entry name" value="SurE"/>
    <property type="match status" value="1"/>
</dbReference>
<dbReference type="InterPro" id="IPR002828">
    <property type="entry name" value="SurE-like_Pase/nucleotidase"/>
</dbReference>
<dbReference type="PANTHER" id="PTHR30457:SF0">
    <property type="entry name" value="PHOSPHATASE, PUTATIVE (AFU_ORTHOLOGUE AFUA_4G01070)-RELATED"/>
    <property type="match status" value="1"/>
</dbReference>
<feature type="domain" description="Survival protein SurE-like phosphatase/nucleotidase" evidence="4">
    <location>
        <begin position="57"/>
        <end position="247"/>
    </location>
</feature>
<dbReference type="GO" id="GO:0046872">
    <property type="term" value="F:metal ion binding"/>
    <property type="evidence" value="ECO:0007669"/>
    <property type="project" value="UniProtKB-KW"/>
</dbReference>
<dbReference type="EMBL" id="CM035439">
    <property type="protein sequence ID" value="KAH7284660.1"/>
    <property type="molecule type" value="Genomic_DNA"/>
</dbReference>
<dbReference type="Proteomes" id="UP000825935">
    <property type="component" value="Chromosome 34"/>
</dbReference>
<keyword evidence="3" id="KW-0378">Hydrolase</keyword>
<evidence type="ECO:0000313" key="5">
    <source>
        <dbReference type="EMBL" id="KAH7284660.1"/>
    </source>
</evidence>
<gene>
    <name evidence="5" type="ORF">KP509_34G065200</name>
</gene>
<name>A0A8T2QM61_CERRI</name>